<feature type="compositionally biased region" description="Polar residues" evidence="1">
    <location>
        <begin position="376"/>
        <end position="389"/>
    </location>
</feature>
<accession>A0A9P8VY46</accession>
<organism evidence="2 3">
    <name type="scientific">Thelonectria olida</name>
    <dbReference type="NCBI Taxonomy" id="1576542"/>
    <lineage>
        <taxon>Eukaryota</taxon>
        <taxon>Fungi</taxon>
        <taxon>Dikarya</taxon>
        <taxon>Ascomycota</taxon>
        <taxon>Pezizomycotina</taxon>
        <taxon>Sordariomycetes</taxon>
        <taxon>Hypocreomycetidae</taxon>
        <taxon>Hypocreales</taxon>
        <taxon>Nectriaceae</taxon>
        <taxon>Thelonectria</taxon>
    </lineage>
</organism>
<dbReference type="EMBL" id="JAGPYM010000026">
    <property type="protein sequence ID" value="KAH6880453.1"/>
    <property type="molecule type" value="Genomic_DNA"/>
</dbReference>
<feature type="region of interest" description="Disordered" evidence="1">
    <location>
        <begin position="368"/>
        <end position="431"/>
    </location>
</feature>
<dbReference type="OrthoDB" id="5106590at2759"/>
<gene>
    <name evidence="2" type="ORF">B0T10DRAFT_581749</name>
</gene>
<keyword evidence="3" id="KW-1185">Reference proteome</keyword>
<evidence type="ECO:0000256" key="1">
    <source>
        <dbReference type="SAM" id="MobiDB-lite"/>
    </source>
</evidence>
<protein>
    <submittedName>
        <fullName evidence="2">Uncharacterized protein</fullName>
    </submittedName>
</protein>
<feature type="compositionally biased region" description="Acidic residues" evidence="1">
    <location>
        <begin position="422"/>
        <end position="431"/>
    </location>
</feature>
<dbReference type="AlphaFoldDB" id="A0A9P8VY46"/>
<evidence type="ECO:0000313" key="3">
    <source>
        <dbReference type="Proteomes" id="UP000777438"/>
    </source>
</evidence>
<dbReference type="Proteomes" id="UP000777438">
    <property type="component" value="Unassembled WGS sequence"/>
</dbReference>
<proteinExistence type="predicted"/>
<reference evidence="2 3" key="1">
    <citation type="journal article" date="2021" name="Nat. Commun.">
        <title>Genetic determinants of endophytism in the Arabidopsis root mycobiome.</title>
        <authorList>
            <person name="Mesny F."/>
            <person name="Miyauchi S."/>
            <person name="Thiergart T."/>
            <person name="Pickel B."/>
            <person name="Atanasova L."/>
            <person name="Karlsson M."/>
            <person name="Huettel B."/>
            <person name="Barry K.W."/>
            <person name="Haridas S."/>
            <person name="Chen C."/>
            <person name="Bauer D."/>
            <person name="Andreopoulos W."/>
            <person name="Pangilinan J."/>
            <person name="LaButti K."/>
            <person name="Riley R."/>
            <person name="Lipzen A."/>
            <person name="Clum A."/>
            <person name="Drula E."/>
            <person name="Henrissat B."/>
            <person name="Kohler A."/>
            <person name="Grigoriev I.V."/>
            <person name="Martin F.M."/>
            <person name="Hacquard S."/>
        </authorList>
    </citation>
    <scope>NUCLEOTIDE SEQUENCE [LARGE SCALE GENOMIC DNA]</scope>
    <source>
        <strain evidence="2 3">MPI-CAGE-CH-0241</strain>
    </source>
</reference>
<sequence>MSEYLSTDLLVGLWLDLGMSYWLSDAFTAEYSSGANHGPASYVAVSAWLQSTGYNTTLKAVNAEQEESYKNDLSLWQGNYNTQVTPSNEAGPNIVIQNGAATVNGTTINGVSLMNGVLTWTDAANSSNGQLSLLSQLQSTILRPGYKHRDSPKPYLGPQFQGFYWANGQQQPAQPNIIGRQGIFPLSGAEQSSQEPLQASVLEQWGNRYQIYVTSSTSSGVTRSPNTLTIDMGGSVSLNGTALVQRAFANDILQWTSDTGNTTNGFLLMRTDTTGTQFVGYYWVRGQPGPKTPNWWGASSDNTSALRSGVQDLNEWVTLRLAGAQAVQTCMQMKLGKIVLDVSPRSLSGIWSGLRSASANITQWARSLEKGGPGQKDTSQPTDAGNGSPETGGGFSPPLSMPDEYEDESLKIGGIEVPMSSIDDDFANLEQ</sequence>
<evidence type="ECO:0000313" key="2">
    <source>
        <dbReference type="EMBL" id="KAH6880453.1"/>
    </source>
</evidence>
<comment type="caution">
    <text evidence="2">The sequence shown here is derived from an EMBL/GenBank/DDBJ whole genome shotgun (WGS) entry which is preliminary data.</text>
</comment>
<name>A0A9P8VY46_9HYPO</name>